<dbReference type="HAMAP" id="MF_01326_B">
    <property type="entry name" value="Ribosomal_uL24_B"/>
    <property type="match status" value="1"/>
</dbReference>
<dbReference type="InterPro" id="IPR005825">
    <property type="entry name" value="Ribosomal_uL24_CS"/>
</dbReference>
<dbReference type="Pfam" id="PF17136">
    <property type="entry name" value="ribosomal_L24"/>
    <property type="match status" value="1"/>
</dbReference>
<comment type="similarity">
    <text evidence="2 6 7">Belongs to the universal ribosomal protein uL24 family.</text>
</comment>
<dbReference type="PANTHER" id="PTHR12903">
    <property type="entry name" value="MITOCHONDRIAL RIBOSOMAL PROTEIN L24"/>
    <property type="match status" value="1"/>
</dbReference>
<dbReference type="GO" id="GO:1990904">
    <property type="term" value="C:ribonucleoprotein complex"/>
    <property type="evidence" value="ECO:0007669"/>
    <property type="project" value="UniProtKB-KW"/>
</dbReference>
<keyword evidence="9" id="KW-0934">Plastid</keyword>
<geneLocation type="chloroplast" evidence="9"/>
<dbReference type="Pfam" id="PF00467">
    <property type="entry name" value="KOW"/>
    <property type="match status" value="1"/>
</dbReference>
<dbReference type="GO" id="GO:0009507">
    <property type="term" value="C:chloroplast"/>
    <property type="evidence" value="ECO:0007669"/>
    <property type="project" value="UniProtKB-SubCell"/>
</dbReference>
<dbReference type="InterPro" id="IPR014722">
    <property type="entry name" value="Rib_uL2_dom2"/>
</dbReference>
<dbReference type="GO" id="GO:0003735">
    <property type="term" value="F:structural constituent of ribosome"/>
    <property type="evidence" value="ECO:0007669"/>
    <property type="project" value="InterPro"/>
</dbReference>
<dbReference type="PROSITE" id="PS01108">
    <property type="entry name" value="RIBOSOMAL_L24"/>
    <property type="match status" value="1"/>
</dbReference>
<dbReference type="RefSeq" id="YP_009313349.1">
    <property type="nucleotide sequence ID" value="NC_031656.1"/>
</dbReference>
<dbReference type="InterPro" id="IPR057264">
    <property type="entry name" value="Ribosomal_uL24_C"/>
</dbReference>
<comment type="function">
    <text evidence="1 6">One of two assembly initiator proteins, it binds directly to the 5'-end of the 23S rRNA, where it nucleates assembly of the 50S subunit.</text>
</comment>
<evidence type="ECO:0000256" key="2">
    <source>
        <dbReference type="ARBA" id="ARBA00010618"/>
    </source>
</evidence>
<gene>
    <name evidence="6 9" type="primary">rpl24</name>
    <name evidence="9" type="ORF">HV04060_177</name>
</gene>
<dbReference type="GO" id="GO:0005840">
    <property type="term" value="C:ribosome"/>
    <property type="evidence" value="ECO:0007669"/>
    <property type="project" value="UniProtKB-KW"/>
</dbReference>
<dbReference type="CDD" id="cd06089">
    <property type="entry name" value="KOW_RPL26"/>
    <property type="match status" value="1"/>
</dbReference>
<evidence type="ECO:0000256" key="3">
    <source>
        <dbReference type="ARBA" id="ARBA00022980"/>
    </source>
</evidence>
<keyword evidence="3 6" id="KW-0689">Ribosomal protein</keyword>
<dbReference type="GO" id="GO:0019843">
    <property type="term" value="F:rRNA binding"/>
    <property type="evidence" value="ECO:0007669"/>
    <property type="project" value="UniProtKB-UniRule"/>
</dbReference>
<evidence type="ECO:0000256" key="6">
    <source>
        <dbReference type="HAMAP-Rule" id="MF_01326"/>
    </source>
</evidence>
<keyword evidence="6" id="KW-0699">rRNA-binding</keyword>
<protein>
    <recommendedName>
        <fullName evidence="5 6">Large ribosomal subunit protein uL24c</fullName>
    </recommendedName>
</protein>
<dbReference type="GO" id="GO:0006412">
    <property type="term" value="P:translation"/>
    <property type="evidence" value="ECO:0007669"/>
    <property type="project" value="UniProtKB-UniRule"/>
</dbReference>
<keyword evidence="6" id="KW-0694">RNA-binding</keyword>
<name>A0A1G4NSF7_9FLOR</name>
<dbReference type="GeneID" id="29998481"/>
<evidence type="ECO:0000256" key="5">
    <source>
        <dbReference type="ARBA" id="ARBA00035282"/>
    </source>
</evidence>
<evidence type="ECO:0000313" key="9">
    <source>
        <dbReference type="EMBL" id="SCW21603.1"/>
    </source>
</evidence>
<dbReference type="Gene3D" id="2.30.30.30">
    <property type="match status" value="1"/>
</dbReference>
<sequence length="108" mass="12624">MSKKLKIHVKNGDTVKIITGEYKGKIGTIIKTIRKKNQVIVKDINMKVKHIRPRQEGETGKIIRQERPIHSSNVMLYDINEKIASRYKKNKDEFGKLNRILIKLEKTK</sequence>
<feature type="domain" description="KOW" evidence="8">
    <location>
        <begin position="8"/>
        <end position="35"/>
    </location>
</feature>
<comment type="subunit">
    <text evidence="6">Part of the 50S ribosomal subunit.</text>
</comment>
<reference evidence="9" key="2">
    <citation type="submission" date="2016-10" db="EMBL/GenBank/DDBJ databases">
        <authorList>
            <person name="de Groot N.N."/>
        </authorList>
    </citation>
    <scope>NUCLEOTIDE SEQUENCE</scope>
    <source>
        <strain evidence="9">HV04060</strain>
    </source>
</reference>
<evidence type="ECO:0000256" key="1">
    <source>
        <dbReference type="ARBA" id="ARBA00004072"/>
    </source>
</evidence>
<organism evidence="9">
    <name type="scientific">Dichotomaria marginata</name>
    <dbReference type="NCBI Taxonomy" id="268567"/>
    <lineage>
        <taxon>Eukaryota</taxon>
        <taxon>Rhodophyta</taxon>
        <taxon>Florideophyceae</taxon>
        <taxon>Nemaliophycidae</taxon>
        <taxon>Nemaliales</taxon>
        <taxon>Galaxauraceae</taxon>
        <taxon>Dichotomaria</taxon>
    </lineage>
</organism>
<accession>A0A1G4NSF7</accession>
<evidence type="ECO:0000259" key="8">
    <source>
        <dbReference type="SMART" id="SM00739"/>
    </source>
</evidence>
<keyword evidence="4 6" id="KW-0687">Ribonucleoprotein</keyword>
<keyword evidence="9" id="KW-0150">Chloroplast</keyword>
<evidence type="ECO:0000256" key="4">
    <source>
        <dbReference type="ARBA" id="ARBA00023274"/>
    </source>
</evidence>
<dbReference type="InterPro" id="IPR003256">
    <property type="entry name" value="Ribosomal_uL24"/>
</dbReference>
<dbReference type="SUPFAM" id="SSF50104">
    <property type="entry name" value="Translation proteins SH3-like domain"/>
    <property type="match status" value="1"/>
</dbReference>
<dbReference type="EMBL" id="LT622864">
    <property type="protein sequence ID" value="SCW21603.1"/>
    <property type="molecule type" value="Genomic_DNA"/>
</dbReference>
<dbReference type="InterPro" id="IPR041988">
    <property type="entry name" value="Ribosomal_uL24_KOW"/>
</dbReference>
<dbReference type="AlphaFoldDB" id="A0A1G4NSF7"/>
<dbReference type="NCBIfam" id="TIGR01079">
    <property type="entry name" value="rplX_bact"/>
    <property type="match status" value="1"/>
</dbReference>
<dbReference type="SMART" id="SM00739">
    <property type="entry name" value="KOW"/>
    <property type="match status" value="1"/>
</dbReference>
<dbReference type="InterPro" id="IPR005824">
    <property type="entry name" value="KOW"/>
</dbReference>
<proteinExistence type="inferred from homology"/>
<evidence type="ECO:0000256" key="7">
    <source>
        <dbReference type="RuleBase" id="RU003477"/>
    </source>
</evidence>
<dbReference type="InterPro" id="IPR008991">
    <property type="entry name" value="Translation_prot_SH3-like_sf"/>
</dbReference>
<reference evidence="9" key="1">
    <citation type="submission" date="2016-10" db="EMBL/GenBank/DDBJ databases">
        <title>Chloroplast genomes as a tool to resolve red algal phylogenies: a case study in the Nemaliales.</title>
        <authorList>
            <person name="Costa J.F."/>
            <person name="Lin S.M."/>
            <person name="Macaya E.C."/>
            <person name="Fernandez-Garcia C."/>
            <person name="Verbruggen H."/>
        </authorList>
    </citation>
    <scope>NUCLEOTIDE SEQUENCE</scope>
    <source>
        <strain evidence="9">HV04060</strain>
    </source>
</reference>
<comment type="subcellular location">
    <subcellularLocation>
        <location evidence="6">Plastid</location>
        <location evidence="6">Chloroplast</location>
    </subcellularLocation>
</comment>